<sequence>MSAILPASARPSSGYRARRLEHRSVPGRTYVLTVNTLYKRPVFRDDEAARAVCRVHTAAWPWRDACLLAWVLMPDHWHGLVTLGERDSLSTLVGRFKAITSRAVEDRHRVNGWLWGRGFTDRVLGPNDDPVAEGRHLVANPVRAGLVSRLADYAYWNAAWLQPGDLSPEDAGVAATSVRDGDDVPPG</sequence>
<dbReference type="Proteomes" id="UP000029393">
    <property type="component" value="Unassembled WGS sequence"/>
</dbReference>
<dbReference type="PATRIC" id="fig|1384056.3.peg.2490"/>
<protein>
    <recommendedName>
        <fullName evidence="1">Transposase IS200-like domain-containing protein</fullName>
    </recommendedName>
</protein>
<dbReference type="NCBIfam" id="NF047646">
    <property type="entry name" value="REP_Tyr_transpos"/>
    <property type="match status" value="1"/>
</dbReference>
<dbReference type="OrthoDB" id="9791101at2"/>
<dbReference type="RefSeq" id="WP_052575459.1">
    <property type="nucleotide sequence ID" value="NZ_AVCK01000055.1"/>
</dbReference>
<dbReference type="InterPro" id="IPR036515">
    <property type="entry name" value="Transposase_17_sf"/>
</dbReference>
<evidence type="ECO:0000313" key="3">
    <source>
        <dbReference type="Proteomes" id="UP000029393"/>
    </source>
</evidence>
<dbReference type="InterPro" id="IPR002686">
    <property type="entry name" value="Transposase_17"/>
</dbReference>
<dbReference type="AlphaFoldDB" id="A0A091BCG0"/>
<dbReference type="STRING" id="1384056.N787_04835"/>
<evidence type="ECO:0000259" key="1">
    <source>
        <dbReference type="SMART" id="SM01321"/>
    </source>
</evidence>
<accession>A0A091BCG0</accession>
<dbReference type="Gene3D" id="3.30.70.1290">
    <property type="entry name" value="Transposase IS200-like"/>
    <property type="match status" value="1"/>
</dbReference>
<dbReference type="SUPFAM" id="SSF143422">
    <property type="entry name" value="Transposase IS200-like"/>
    <property type="match status" value="1"/>
</dbReference>
<dbReference type="Pfam" id="PF01797">
    <property type="entry name" value="Y1_Tnp"/>
    <property type="match status" value="1"/>
</dbReference>
<feature type="domain" description="Transposase IS200-like" evidence="1">
    <location>
        <begin position="25"/>
        <end position="140"/>
    </location>
</feature>
<organism evidence="2 3">
    <name type="scientific">Arenimonas metalli CF5-1</name>
    <dbReference type="NCBI Taxonomy" id="1384056"/>
    <lineage>
        <taxon>Bacteria</taxon>
        <taxon>Pseudomonadati</taxon>
        <taxon>Pseudomonadota</taxon>
        <taxon>Gammaproteobacteria</taxon>
        <taxon>Lysobacterales</taxon>
        <taxon>Lysobacteraceae</taxon>
        <taxon>Arenimonas</taxon>
    </lineage>
</organism>
<dbReference type="EMBL" id="AVCK01000055">
    <property type="protein sequence ID" value="KFN42100.1"/>
    <property type="molecule type" value="Genomic_DNA"/>
</dbReference>
<dbReference type="PANTHER" id="PTHR36966:SF1">
    <property type="entry name" value="REP-ASSOCIATED TYROSINE TRANSPOSASE"/>
    <property type="match status" value="1"/>
</dbReference>
<evidence type="ECO:0000313" key="2">
    <source>
        <dbReference type="EMBL" id="KFN42100.1"/>
    </source>
</evidence>
<dbReference type="PANTHER" id="PTHR36966">
    <property type="entry name" value="REP-ASSOCIATED TYROSINE TRANSPOSASE"/>
    <property type="match status" value="1"/>
</dbReference>
<dbReference type="eggNOG" id="COG1943">
    <property type="taxonomic scope" value="Bacteria"/>
</dbReference>
<proteinExistence type="predicted"/>
<reference evidence="2 3" key="1">
    <citation type="submission" date="2013-09" db="EMBL/GenBank/DDBJ databases">
        <title>Genome sequencing of Arenimonas metalli.</title>
        <authorList>
            <person name="Chen F."/>
            <person name="Wang G."/>
        </authorList>
    </citation>
    <scope>NUCLEOTIDE SEQUENCE [LARGE SCALE GENOMIC DNA]</scope>
    <source>
        <strain evidence="2 3">CF5-1</strain>
    </source>
</reference>
<name>A0A091BCG0_9GAMM</name>
<dbReference type="GO" id="GO:0043565">
    <property type="term" value="F:sequence-specific DNA binding"/>
    <property type="evidence" value="ECO:0007669"/>
    <property type="project" value="TreeGrafter"/>
</dbReference>
<dbReference type="SMART" id="SM01321">
    <property type="entry name" value="Y1_Tnp"/>
    <property type="match status" value="1"/>
</dbReference>
<dbReference type="GO" id="GO:0006313">
    <property type="term" value="P:DNA transposition"/>
    <property type="evidence" value="ECO:0007669"/>
    <property type="project" value="InterPro"/>
</dbReference>
<dbReference type="InterPro" id="IPR052715">
    <property type="entry name" value="RAYT_transposase"/>
</dbReference>
<dbReference type="GO" id="GO:0004803">
    <property type="term" value="F:transposase activity"/>
    <property type="evidence" value="ECO:0007669"/>
    <property type="project" value="InterPro"/>
</dbReference>
<gene>
    <name evidence="2" type="ORF">N787_04835</name>
</gene>
<comment type="caution">
    <text evidence="2">The sequence shown here is derived from an EMBL/GenBank/DDBJ whole genome shotgun (WGS) entry which is preliminary data.</text>
</comment>
<keyword evidence="3" id="KW-1185">Reference proteome</keyword>